<proteinExistence type="predicted"/>
<dbReference type="SUPFAM" id="SSF49879">
    <property type="entry name" value="SMAD/FHA domain"/>
    <property type="match status" value="1"/>
</dbReference>
<dbReference type="SMART" id="SM00240">
    <property type="entry name" value="FHA"/>
    <property type="match status" value="1"/>
</dbReference>
<dbReference type="Proteomes" id="UP000515480">
    <property type="component" value="Chromosome"/>
</dbReference>
<gene>
    <name evidence="2" type="ORF">H1B31_10445</name>
</gene>
<dbReference type="CDD" id="cd00060">
    <property type="entry name" value="FHA"/>
    <property type="match status" value="1"/>
</dbReference>
<evidence type="ECO:0000259" key="1">
    <source>
        <dbReference type="PROSITE" id="PS50006"/>
    </source>
</evidence>
<dbReference type="Pfam" id="PF00498">
    <property type="entry name" value="FHA"/>
    <property type="match status" value="1"/>
</dbReference>
<dbReference type="Gene3D" id="2.60.200.20">
    <property type="match status" value="1"/>
</dbReference>
<name>A0A7G7VJF4_9FIRM</name>
<dbReference type="AlphaFoldDB" id="A0A7G7VJF4"/>
<feature type="domain" description="FHA" evidence="1">
    <location>
        <begin position="75"/>
        <end position="124"/>
    </location>
</feature>
<dbReference type="PROSITE" id="PS50006">
    <property type="entry name" value="FHA_DOMAIN"/>
    <property type="match status" value="1"/>
</dbReference>
<accession>A0A7G7VJF4</accession>
<dbReference type="EMBL" id="CP060204">
    <property type="protein sequence ID" value="QNH54247.1"/>
    <property type="molecule type" value="Genomic_DNA"/>
</dbReference>
<dbReference type="InterPro" id="IPR008984">
    <property type="entry name" value="SMAD_FHA_dom_sf"/>
</dbReference>
<dbReference type="InterPro" id="IPR050923">
    <property type="entry name" value="Cell_Proc_Reg/RNA_Proc"/>
</dbReference>
<keyword evidence="3" id="KW-1185">Reference proteome</keyword>
<dbReference type="PANTHER" id="PTHR23308">
    <property type="entry name" value="NUCLEAR INHIBITOR OF PROTEIN PHOSPHATASE-1"/>
    <property type="match status" value="1"/>
</dbReference>
<organism evidence="2 3">
    <name type="scientific">Selenomonas timonae</name>
    <dbReference type="NCBI Taxonomy" id="2754044"/>
    <lineage>
        <taxon>Bacteria</taxon>
        <taxon>Bacillati</taxon>
        <taxon>Bacillota</taxon>
        <taxon>Negativicutes</taxon>
        <taxon>Selenomonadales</taxon>
        <taxon>Selenomonadaceae</taxon>
        <taxon>Selenomonas</taxon>
    </lineage>
</organism>
<sequence>MPALALKALRVLLEYGALLWLAYAVLRLGRSMFRTLHRDIKETARLPEAQQGAASFLVIAGEGLAGRRFPVGHELTIGRSPDNDIVLADNFVSHHHVCVYQRENAYIAEDLGSRNHTYLNDGLLTGRAYLRAGDVLRIGAVALRFER</sequence>
<evidence type="ECO:0000313" key="2">
    <source>
        <dbReference type="EMBL" id="QNH54247.1"/>
    </source>
</evidence>
<dbReference type="KEGG" id="stim:H1B31_10445"/>
<dbReference type="InterPro" id="IPR000253">
    <property type="entry name" value="FHA_dom"/>
</dbReference>
<dbReference type="RefSeq" id="WP_185980269.1">
    <property type="nucleotide sequence ID" value="NZ_CP060204.1"/>
</dbReference>
<protein>
    <submittedName>
        <fullName evidence="2">FHA domain-containing protein</fullName>
    </submittedName>
</protein>
<evidence type="ECO:0000313" key="3">
    <source>
        <dbReference type="Proteomes" id="UP000515480"/>
    </source>
</evidence>
<reference evidence="2 3" key="1">
    <citation type="submission" date="2020-07" db="EMBL/GenBank/DDBJ databases">
        <title>Complete genome and description of Selenomonas timonensis sp. nov., a new bacterium isolated from a gingivitis subject.</title>
        <authorList>
            <person name="Antezack A."/>
        </authorList>
    </citation>
    <scope>NUCLEOTIDE SEQUENCE [LARGE SCALE GENOMIC DNA]</scope>
    <source>
        <strain evidence="2 3">Marseille-Q3039</strain>
    </source>
</reference>